<evidence type="ECO:0000313" key="3">
    <source>
        <dbReference type="Proteomes" id="UP000180057"/>
    </source>
</evidence>
<evidence type="ECO:0000313" key="2">
    <source>
        <dbReference type="EMBL" id="OIJ18893.1"/>
    </source>
</evidence>
<proteinExistence type="predicted"/>
<sequence>MKKIVIAGSIVVFIVLVVLISSFFMDDDRLTHAGHIPDNIGAYYLTNKVEGEEAKQIMNQLHEKEVELNEAYALEYQTRQGAYAIVWISESSEDGVPLSLFENMKTIIETSDIYSSHSETMVSGKPVQYAFGMERDHYYFVNDDRFIFVATFEETRERFITNAIKIF</sequence>
<keyword evidence="1" id="KW-0812">Transmembrane</keyword>
<dbReference type="AlphaFoldDB" id="A0A1S2M376"/>
<gene>
    <name evidence="2" type="ORF">BKP45_15305</name>
</gene>
<organism evidence="2 3">
    <name type="scientific">Anaerobacillus alkalidiazotrophicus</name>
    <dbReference type="NCBI Taxonomy" id="472963"/>
    <lineage>
        <taxon>Bacteria</taxon>
        <taxon>Bacillati</taxon>
        <taxon>Bacillota</taxon>
        <taxon>Bacilli</taxon>
        <taxon>Bacillales</taxon>
        <taxon>Bacillaceae</taxon>
        <taxon>Anaerobacillus</taxon>
    </lineage>
</organism>
<name>A0A1S2M376_9BACI</name>
<feature type="transmembrane region" description="Helical" evidence="1">
    <location>
        <begin position="6"/>
        <end position="25"/>
    </location>
</feature>
<comment type="caution">
    <text evidence="2">The sequence shown here is derived from an EMBL/GenBank/DDBJ whole genome shotgun (WGS) entry which is preliminary data.</text>
</comment>
<accession>A0A1S2M376</accession>
<dbReference type="STRING" id="472963.BKP45_15305"/>
<dbReference type="OrthoDB" id="2967458at2"/>
<evidence type="ECO:0000256" key="1">
    <source>
        <dbReference type="SAM" id="Phobius"/>
    </source>
</evidence>
<dbReference type="Proteomes" id="UP000180057">
    <property type="component" value="Unassembled WGS sequence"/>
</dbReference>
<keyword evidence="1" id="KW-0472">Membrane</keyword>
<evidence type="ECO:0008006" key="4">
    <source>
        <dbReference type="Google" id="ProtNLM"/>
    </source>
</evidence>
<dbReference type="EMBL" id="MLQS01000024">
    <property type="protein sequence ID" value="OIJ18893.1"/>
    <property type="molecule type" value="Genomic_DNA"/>
</dbReference>
<protein>
    <recommendedName>
        <fullName evidence="4">DUF4367 domain-containing protein</fullName>
    </recommendedName>
</protein>
<keyword evidence="1" id="KW-1133">Transmembrane helix</keyword>
<keyword evidence="3" id="KW-1185">Reference proteome</keyword>
<reference evidence="2 3" key="1">
    <citation type="submission" date="2016-10" db="EMBL/GenBank/DDBJ databases">
        <title>Draft genome sequences of four alkaliphilic bacteria belonging to the Anaerobacillus genus.</title>
        <authorList>
            <person name="Bassil N.M."/>
            <person name="Lloyd J.R."/>
        </authorList>
    </citation>
    <scope>NUCLEOTIDE SEQUENCE [LARGE SCALE GENOMIC DNA]</scope>
    <source>
        <strain evidence="2 3">DSM 22531</strain>
    </source>
</reference>
<dbReference type="RefSeq" id="WP_071390565.1">
    <property type="nucleotide sequence ID" value="NZ_MLQS01000024.1"/>
</dbReference>